<evidence type="ECO:0000313" key="2">
    <source>
        <dbReference type="EMBL" id="KAJ4145452.1"/>
    </source>
</evidence>
<comment type="caution">
    <text evidence="2">The sequence shown here is derived from an EMBL/GenBank/DDBJ whole genome shotgun (WGS) entry which is preliminary data.</text>
</comment>
<dbReference type="AlphaFoldDB" id="A0A9W8UFH4"/>
<keyword evidence="3" id="KW-1185">Reference proteome</keyword>
<dbReference type="KEGG" id="amus:LMH87_004302"/>
<accession>A0A9W8UFH4</accession>
<evidence type="ECO:0000256" key="1">
    <source>
        <dbReference type="SAM" id="SignalP"/>
    </source>
</evidence>
<keyword evidence="1" id="KW-0732">Signal</keyword>
<evidence type="ECO:0000313" key="3">
    <source>
        <dbReference type="Proteomes" id="UP001144673"/>
    </source>
</evidence>
<feature type="chain" id="PRO_5040973644" description="Secreted protein" evidence="1">
    <location>
        <begin position="24"/>
        <end position="102"/>
    </location>
</feature>
<evidence type="ECO:0008006" key="4">
    <source>
        <dbReference type="Google" id="ProtNLM"/>
    </source>
</evidence>
<protein>
    <recommendedName>
        <fullName evidence="4">Secreted protein</fullName>
    </recommendedName>
</protein>
<dbReference type="EMBL" id="JAJHUN010000011">
    <property type="protein sequence ID" value="KAJ4145452.1"/>
    <property type="molecule type" value="Genomic_DNA"/>
</dbReference>
<dbReference type="Proteomes" id="UP001144673">
    <property type="component" value="Chromosome 2"/>
</dbReference>
<proteinExistence type="predicted"/>
<feature type="signal peptide" evidence="1">
    <location>
        <begin position="1"/>
        <end position="23"/>
    </location>
</feature>
<dbReference type="RefSeq" id="XP_056049122.1">
    <property type="nucleotide sequence ID" value="XM_056195499.1"/>
</dbReference>
<name>A0A9W8UFH4_AKAMU</name>
<reference evidence="2" key="1">
    <citation type="journal article" date="2023" name="Access Microbiol">
        <title>De-novo genome assembly for Akanthomyces muscarius, a biocontrol agent of insect agricultural pests.</title>
        <authorList>
            <person name="Erdos Z."/>
            <person name="Studholme D.J."/>
            <person name="Raymond B."/>
            <person name="Sharma M."/>
        </authorList>
    </citation>
    <scope>NUCLEOTIDE SEQUENCE</scope>
    <source>
        <strain evidence="2">Ve6</strain>
    </source>
</reference>
<organism evidence="2 3">
    <name type="scientific">Akanthomyces muscarius</name>
    <name type="common">Entomopathogenic fungus</name>
    <name type="synonym">Lecanicillium muscarium</name>
    <dbReference type="NCBI Taxonomy" id="2231603"/>
    <lineage>
        <taxon>Eukaryota</taxon>
        <taxon>Fungi</taxon>
        <taxon>Dikarya</taxon>
        <taxon>Ascomycota</taxon>
        <taxon>Pezizomycotina</taxon>
        <taxon>Sordariomycetes</taxon>
        <taxon>Hypocreomycetidae</taxon>
        <taxon>Hypocreales</taxon>
        <taxon>Cordycipitaceae</taxon>
        <taxon>Akanthomyces</taxon>
    </lineage>
</organism>
<dbReference type="GeneID" id="80891461"/>
<gene>
    <name evidence="2" type="ORF">LMH87_004302</name>
</gene>
<sequence>MHLLPNHCAFAAIVLLVYCGGVGDVPQLASNFIVCRVLSNKENPLVAHIFQIPLFYDLLEVKPIKFIPGAHRSQLEKHCQISTKIVSYLFREPKCLHRTNTS</sequence>